<evidence type="ECO:0008006" key="13">
    <source>
        <dbReference type="Google" id="ProtNLM"/>
    </source>
</evidence>
<feature type="transmembrane region" description="Helical" evidence="8">
    <location>
        <begin position="12"/>
        <end position="34"/>
    </location>
</feature>
<accession>A0ABP9MEM0</accession>
<dbReference type="Gene3D" id="1.10.287.950">
    <property type="entry name" value="Methyl-accepting chemotaxis protein"/>
    <property type="match status" value="1"/>
</dbReference>
<comment type="subcellular location">
    <subcellularLocation>
        <location evidence="1">Membrane</location>
        <topology evidence="1">Multi-pass membrane protein</topology>
    </subcellularLocation>
</comment>
<comment type="caution">
    <text evidence="11">The sequence shown here is derived from an EMBL/GenBank/DDBJ whole genome shotgun (WGS) entry which is preliminary data.</text>
</comment>
<evidence type="ECO:0000313" key="12">
    <source>
        <dbReference type="Proteomes" id="UP001500631"/>
    </source>
</evidence>
<evidence type="ECO:0000256" key="8">
    <source>
        <dbReference type="SAM" id="Phobius"/>
    </source>
</evidence>
<evidence type="ECO:0000256" key="4">
    <source>
        <dbReference type="ARBA" id="ARBA00023136"/>
    </source>
</evidence>
<keyword evidence="3 8" id="KW-1133">Transmembrane helix</keyword>
<name>A0ABP9MEM0_9GAMM</name>
<dbReference type="SUPFAM" id="SSF58104">
    <property type="entry name" value="Methyl-accepting chemotaxis protein (MCP) signaling domain"/>
    <property type="match status" value="1"/>
</dbReference>
<evidence type="ECO:0000259" key="10">
    <source>
        <dbReference type="PROSITE" id="PS50885"/>
    </source>
</evidence>
<feature type="domain" description="HAMP" evidence="10">
    <location>
        <begin position="158"/>
        <end position="209"/>
    </location>
</feature>
<keyword evidence="4 8" id="KW-0472">Membrane</keyword>
<dbReference type="Proteomes" id="UP001500631">
    <property type="component" value="Unassembled WGS sequence"/>
</dbReference>
<dbReference type="SMART" id="SM00283">
    <property type="entry name" value="MA"/>
    <property type="match status" value="1"/>
</dbReference>
<dbReference type="InterPro" id="IPR004089">
    <property type="entry name" value="MCPsignal_dom"/>
</dbReference>
<evidence type="ECO:0000256" key="5">
    <source>
        <dbReference type="ARBA" id="ARBA00023224"/>
    </source>
</evidence>
<proteinExistence type="inferred from homology"/>
<sequence length="487" mass="52489">MLPKLKKFLSTHIPHILCTIALVIFTTLALSMVYNAHNATSQDQANLLNSQMSSSSINSINATKLVNALKANDTDEAEKLLTSLQKSLSAQNQNLAVTSSNLENQAGAYSILGITLPAIALYIFLGLAALSLLLLIILMYKSSTTLSIEDSQSLQSQQHTQQALLEFLEVIQALSEGDLTVQAQVSDDITGTLADSFNFSVEELRNLVSMVNQSTKKLSEAVGDSSTVAEVLLKASTEQARRISEASNTVIHVTEAMIDVSDQTSSAVDIAMSSTEAARSGSERVRSTISGMDQIRDHIQETSKRIKRLGESSQEIGDIVELINDIADQTHILALNASIQAAAAGDAGRGFAVVADEIQRLAERTGNATRRVENIVKAIQTDTNEAIFAMEKSTSEVVNGANLAERAGESLNEIESVSTQLASMIQNVSKSSREVSTLGNKMKDSIDSIKKLTEQNVTSTQITNRSVEKINELANELRESISGFKIK</sequence>
<dbReference type="Pfam" id="PF00015">
    <property type="entry name" value="MCPsignal"/>
    <property type="match status" value="1"/>
</dbReference>
<dbReference type="PANTHER" id="PTHR32089">
    <property type="entry name" value="METHYL-ACCEPTING CHEMOTAXIS PROTEIN MCPB"/>
    <property type="match status" value="1"/>
</dbReference>
<evidence type="ECO:0000259" key="9">
    <source>
        <dbReference type="PROSITE" id="PS50111"/>
    </source>
</evidence>
<evidence type="ECO:0000256" key="2">
    <source>
        <dbReference type="ARBA" id="ARBA00022692"/>
    </source>
</evidence>
<feature type="transmembrane region" description="Helical" evidence="8">
    <location>
        <begin position="119"/>
        <end position="140"/>
    </location>
</feature>
<keyword evidence="12" id="KW-1185">Reference proteome</keyword>
<organism evidence="11 12">
    <name type="scientific">Wohlfahrtiimonas larvae</name>
    <dbReference type="NCBI Taxonomy" id="1157986"/>
    <lineage>
        <taxon>Bacteria</taxon>
        <taxon>Pseudomonadati</taxon>
        <taxon>Pseudomonadota</taxon>
        <taxon>Gammaproteobacteria</taxon>
        <taxon>Cardiobacteriales</taxon>
        <taxon>Ignatzschineriaceae</taxon>
        <taxon>Wohlfahrtiimonas</taxon>
    </lineage>
</organism>
<feature type="domain" description="Methyl-accepting transducer" evidence="9">
    <location>
        <begin position="214"/>
        <end position="450"/>
    </location>
</feature>
<protein>
    <recommendedName>
        <fullName evidence="13">Methyl-accepting chemotaxis protein</fullName>
    </recommendedName>
</protein>
<dbReference type="PANTHER" id="PTHR32089:SF119">
    <property type="entry name" value="METHYL-ACCEPTING CHEMOTAXIS PROTEIN CTPL"/>
    <property type="match status" value="1"/>
</dbReference>
<dbReference type="PROSITE" id="PS50111">
    <property type="entry name" value="CHEMOTAXIS_TRANSDUC_2"/>
    <property type="match status" value="1"/>
</dbReference>
<dbReference type="PROSITE" id="PS50885">
    <property type="entry name" value="HAMP"/>
    <property type="match status" value="1"/>
</dbReference>
<reference evidence="12" key="1">
    <citation type="journal article" date="2019" name="Int. J. Syst. Evol. Microbiol.">
        <title>The Global Catalogue of Microorganisms (GCM) 10K type strain sequencing project: providing services to taxonomists for standard genome sequencing and annotation.</title>
        <authorList>
            <consortium name="The Broad Institute Genomics Platform"/>
            <consortium name="The Broad Institute Genome Sequencing Center for Infectious Disease"/>
            <person name="Wu L."/>
            <person name="Ma J."/>
        </authorList>
    </citation>
    <scope>NUCLEOTIDE SEQUENCE [LARGE SCALE GENOMIC DNA]</scope>
    <source>
        <strain evidence="12">JCM 18424</strain>
    </source>
</reference>
<evidence type="ECO:0000256" key="3">
    <source>
        <dbReference type="ARBA" id="ARBA00022989"/>
    </source>
</evidence>
<evidence type="ECO:0000256" key="7">
    <source>
        <dbReference type="PROSITE-ProRule" id="PRU00284"/>
    </source>
</evidence>
<comment type="similarity">
    <text evidence="6">Belongs to the methyl-accepting chemotaxis (MCP) protein family.</text>
</comment>
<dbReference type="RefSeq" id="WP_077926095.1">
    <property type="nucleotide sequence ID" value="NZ_BAABKE010000001.1"/>
</dbReference>
<keyword evidence="2 8" id="KW-0812">Transmembrane</keyword>
<keyword evidence="5 7" id="KW-0807">Transducer</keyword>
<gene>
    <name evidence="11" type="ORF">GCM10023338_00130</name>
</gene>
<dbReference type="EMBL" id="BAABKE010000001">
    <property type="protein sequence ID" value="GAA5093314.1"/>
    <property type="molecule type" value="Genomic_DNA"/>
</dbReference>
<dbReference type="InterPro" id="IPR003660">
    <property type="entry name" value="HAMP_dom"/>
</dbReference>
<evidence type="ECO:0000256" key="6">
    <source>
        <dbReference type="ARBA" id="ARBA00029447"/>
    </source>
</evidence>
<evidence type="ECO:0000313" key="11">
    <source>
        <dbReference type="EMBL" id="GAA5093314.1"/>
    </source>
</evidence>
<evidence type="ECO:0000256" key="1">
    <source>
        <dbReference type="ARBA" id="ARBA00004141"/>
    </source>
</evidence>